<dbReference type="CDD" id="cd01948">
    <property type="entry name" value="EAL"/>
    <property type="match status" value="1"/>
</dbReference>
<dbReference type="Gene3D" id="3.30.70.270">
    <property type="match status" value="1"/>
</dbReference>
<keyword evidence="5" id="KW-1185">Reference proteome</keyword>
<dbReference type="InterPro" id="IPR029787">
    <property type="entry name" value="Nucleotide_cyclase"/>
</dbReference>
<dbReference type="InterPro" id="IPR000160">
    <property type="entry name" value="GGDEF_dom"/>
</dbReference>
<dbReference type="Pfam" id="PF00989">
    <property type="entry name" value="PAS"/>
    <property type="match status" value="1"/>
</dbReference>
<dbReference type="PANTHER" id="PTHR44757:SF2">
    <property type="entry name" value="BIOFILM ARCHITECTURE MAINTENANCE PROTEIN MBAA"/>
    <property type="match status" value="1"/>
</dbReference>
<gene>
    <name evidence="4" type="ORF">CR103_08335</name>
</gene>
<reference evidence="4 5" key="1">
    <citation type="submission" date="2017-10" db="EMBL/GenBank/DDBJ databases">
        <title>Massilia psychrophilum sp. nov., a novel purple-pigmented bacterium isolated from Tianshan glacier, Xinjiang Municipality, China.</title>
        <authorList>
            <person name="Wang H."/>
        </authorList>
    </citation>
    <scope>NUCLEOTIDE SEQUENCE [LARGE SCALE GENOMIC DNA]</scope>
    <source>
        <strain evidence="4 5">JCM 30813</strain>
    </source>
</reference>
<dbReference type="InterPro" id="IPR052155">
    <property type="entry name" value="Biofilm_reg_signaling"/>
</dbReference>
<dbReference type="SUPFAM" id="SSF55073">
    <property type="entry name" value="Nucleotide cyclase"/>
    <property type="match status" value="1"/>
</dbReference>
<dbReference type="InterPro" id="IPR043128">
    <property type="entry name" value="Rev_trsase/Diguanyl_cyclase"/>
</dbReference>
<organism evidence="4 5">
    <name type="scientific">Massilia psychrophila</name>
    <dbReference type="NCBI Taxonomy" id="1603353"/>
    <lineage>
        <taxon>Bacteria</taxon>
        <taxon>Pseudomonadati</taxon>
        <taxon>Pseudomonadota</taxon>
        <taxon>Betaproteobacteria</taxon>
        <taxon>Burkholderiales</taxon>
        <taxon>Oxalobacteraceae</taxon>
        <taxon>Telluria group</taxon>
        <taxon>Massilia</taxon>
    </lineage>
</organism>
<dbReference type="PROSITE" id="PS50112">
    <property type="entry name" value="PAS"/>
    <property type="match status" value="1"/>
</dbReference>
<dbReference type="Gene3D" id="3.20.20.450">
    <property type="entry name" value="EAL domain"/>
    <property type="match status" value="1"/>
</dbReference>
<dbReference type="FunFam" id="3.20.20.450:FF:000001">
    <property type="entry name" value="Cyclic di-GMP phosphodiesterase yahA"/>
    <property type="match status" value="1"/>
</dbReference>
<dbReference type="SMART" id="SM00091">
    <property type="entry name" value="PAS"/>
    <property type="match status" value="1"/>
</dbReference>
<feature type="domain" description="PAS" evidence="1">
    <location>
        <begin position="106"/>
        <end position="151"/>
    </location>
</feature>
<dbReference type="InterPro" id="IPR013767">
    <property type="entry name" value="PAS_fold"/>
</dbReference>
<dbReference type="InterPro" id="IPR001633">
    <property type="entry name" value="EAL_dom"/>
</dbReference>
<dbReference type="Proteomes" id="UP000228593">
    <property type="component" value="Unassembled WGS sequence"/>
</dbReference>
<dbReference type="InterPro" id="IPR035965">
    <property type="entry name" value="PAS-like_dom_sf"/>
</dbReference>
<feature type="domain" description="GGDEF" evidence="3">
    <location>
        <begin position="271"/>
        <end position="415"/>
    </location>
</feature>
<comment type="caution">
    <text evidence="4">The sequence shown here is derived from an EMBL/GenBank/DDBJ whole genome shotgun (WGS) entry which is preliminary data.</text>
</comment>
<proteinExistence type="predicted"/>
<dbReference type="Pfam" id="PF00563">
    <property type="entry name" value="EAL"/>
    <property type="match status" value="1"/>
</dbReference>
<dbReference type="CDD" id="cd01949">
    <property type="entry name" value="GGDEF"/>
    <property type="match status" value="1"/>
</dbReference>
<dbReference type="SUPFAM" id="SSF141868">
    <property type="entry name" value="EAL domain-like"/>
    <property type="match status" value="1"/>
</dbReference>
<evidence type="ECO:0000259" key="2">
    <source>
        <dbReference type="PROSITE" id="PS50883"/>
    </source>
</evidence>
<feature type="domain" description="EAL" evidence="2">
    <location>
        <begin position="424"/>
        <end position="677"/>
    </location>
</feature>
<name>A0A2G8T2D1_9BURK</name>
<dbReference type="GO" id="GO:0006355">
    <property type="term" value="P:regulation of DNA-templated transcription"/>
    <property type="evidence" value="ECO:0007669"/>
    <property type="project" value="InterPro"/>
</dbReference>
<evidence type="ECO:0000259" key="1">
    <source>
        <dbReference type="PROSITE" id="PS50112"/>
    </source>
</evidence>
<dbReference type="InterPro" id="IPR000014">
    <property type="entry name" value="PAS"/>
</dbReference>
<evidence type="ECO:0000259" key="3">
    <source>
        <dbReference type="PROSITE" id="PS50887"/>
    </source>
</evidence>
<dbReference type="SUPFAM" id="SSF55785">
    <property type="entry name" value="PYP-like sensor domain (PAS domain)"/>
    <property type="match status" value="1"/>
</dbReference>
<sequence length="704" mass="76437">MDEVAKSLAGVCSVSCTRPRIFELQRPTMNNNGGRPCQVAIDLPKTDDAFVLELPGSATAGGAIAAAGWQVREAVGKKRDIATERARLFGQREAQVVERTAAWQAERKLLSAVVNTSGALVCMVDAAGLIRLFNPACEQVMGWPAAEAIGRPCWEVFCRVGGSQSLARFFDQPQRRAPPSQVHGQWLARDGSPRAIIWSTTLLRKDDSAADEPYDAAVELFLGTGLDVTELRGAEEKLRYLNNYDPLTGLPNRILLRERFGRMREQLAAPQVMGLLMLKPERLRLIGESLGAGAEQAMVLQIAARLAQWGSGAAQDGLQGGTHHHTSVARIGEASFAIVAIRNAATELAALARQVLAAMNAPYTFEQQELHLDPCIGIALFPNDGDDYDSVAQGAEAAMRRAASSRAERYAFYRPELNQGAHERFKFESALRHAVGRDELVLHYQPQVSMASGAIIGVEALVRWQHPELGLIGPGCFIALAEETGLILPIGEWVLRRAREQSRAWQRAGLAPVPVAVNLSARQFSTDIAATVARILADTGLEPQLLELELTESASMEDPQQSFLILRQLKDMGVRLAIDDFGTGCSNLSYLKRFPVDKLKLDQSFVRDLTTDADDLSIARAVIAMAHGLRLTVIAEGVETAGQLALLLDNGCDEMQGYLFSRPIDATACARLLRDHVAIPVAAAFPLPLAEPAGKEALWNGNPN</sequence>
<dbReference type="PROSITE" id="PS50887">
    <property type="entry name" value="GGDEF"/>
    <property type="match status" value="1"/>
</dbReference>
<dbReference type="SMART" id="SM00267">
    <property type="entry name" value="GGDEF"/>
    <property type="match status" value="1"/>
</dbReference>
<dbReference type="CDD" id="cd00130">
    <property type="entry name" value="PAS"/>
    <property type="match status" value="1"/>
</dbReference>
<protein>
    <submittedName>
        <fullName evidence="4">Two-component system response regulator</fullName>
    </submittedName>
</protein>
<dbReference type="AlphaFoldDB" id="A0A2G8T2D1"/>
<dbReference type="Gene3D" id="3.30.450.20">
    <property type="entry name" value="PAS domain"/>
    <property type="match status" value="1"/>
</dbReference>
<dbReference type="PANTHER" id="PTHR44757">
    <property type="entry name" value="DIGUANYLATE CYCLASE DGCP"/>
    <property type="match status" value="1"/>
</dbReference>
<accession>A0A2G8T2D1</accession>
<evidence type="ECO:0000313" key="4">
    <source>
        <dbReference type="EMBL" id="PIL40191.1"/>
    </source>
</evidence>
<dbReference type="InterPro" id="IPR035919">
    <property type="entry name" value="EAL_sf"/>
</dbReference>
<dbReference type="OrthoDB" id="9813903at2"/>
<dbReference type="SMART" id="SM00052">
    <property type="entry name" value="EAL"/>
    <property type="match status" value="1"/>
</dbReference>
<dbReference type="Pfam" id="PF00990">
    <property type="entry name" value="GGDEF"/>
    <property type="match status" value="1"/>
</dbReference>
<dbReference type="NCBIfam" id="TIGR00229">
    <property type="entry name" value="sensory_box"/>
    <property type="match status" value="1"/>
</dbReference>
<dbReference type="PROSITE" id="PS50883">
    <property type="entry name" value="EAL"/>
    <property type="match status" value="1"/>
</dbReference>
<dbReference type="EMBL" id="PDOB01000010">
    <property type="protein sequence ID" value="PIL40191.1"/>
    <property type="molecule type" value="Genomic_DNA"/>
</dbReference>
<evidence type="ECO:0000313" key="5">
    <source>
        <dbReference type="Proteomes" id="UP000228593"/>
    </source>
</evidence>